<sequence length="330" mass="35740">MSAPTGPESCEAYTVAWITALALERAAAVAMLDERYNDPPPGFRKNVSDDNAYSWGRVGKHNVVISSLPAGQYGTNATATIAQGLRSSLPHIRIGLLVGIGAGIPGTHFGKGNKPAIRRDIRLGDVVVSMPNGTIGGVVQIDLVKAGRRNSDGEEIVERKGFLNSPPMAICTALMKLQANHEIEDSVIPSLLTGTFQKWPKMKAHYSHPGIDRPGRIVREARLSPDIHYGIIASSNTLEKSAEHRDDMLARLKAENIEPMCLEMEAAGLMNGFPCLIIRGVCDYADEHKNDDWQKYAAVTAAAFAKELLGCTDVEEVRSAPEIGRMLDKS</sequence>
<protein>
    <submittedName>
        <fullName evidence="1">Purine and uridine phosphorylase</fullName>
    </submittedName>
</protein>
<dbReference type="EMBL" id="MU003787">
    <property type="protein sequence ID" value="KAF2721892.1"/>
    <property type="molecule type" value="Genomic_DNA"/>
</dbReference>
<dbReference type="InterPro" id="IPR035994">
    <property type="entry name" value="Nucleoside_phosphorylase_sf"/>
</dbReference>
<comment type="caution">
    <text evidence="1">The sequence shown here is derived from an EMBL/GenBank/DDBJ whole genome shotgun (WGS) entry which is preliminary data.</text>
</comment>
<dbReference type="AlphaFoldDB" id="A0A9P4Q775"/>
<name>A0A9P4Q775_9PEZI</name>
<dbReference type="PANTHER" id="PTHR46082:SF11">
    <property type="entry name" value="AAA+ ATPASE DOMAIN-CONTAINING PROTEIN-RELATED"/>
    <property type="match status" value="1"/>
</dbReference>
<keyword evidence="2" id="KW-1185">Reference proteome</keyword>
<dbReference type="SUPFAM" id="SSF53167">
    <property type="entry name" value="Purine and uridine phosphorylases"/>
    <property type="match status" value="1"/>
</dbReference>
<evidence type="ECO:0000313" key="2">
    <source>
        <dbReference type="Proteomes" id="UP000799441"/>
    </source>
</evidence>
<dbReference type="GO" id="GO:0009116">
    <property type="term" value="P:nucleoside metabolic process"/>
    <property type="evidence" value="ECO:0007669"/>
    <property type="project" value="InterPro"/>
</dbReference>
<dbReference type="InterPro" id="IPR053137">
    <property type="entry name" value="NLR-like"/>
</dbReference>
<reference evidence="1" key="1">
    <citation type="journal article" date="2020" name="Stud. Mycol.">
        <title>101 Dothideomycetes genomes: a test case for predicting lifestyles and emergence of pathogens.</title>
        <authorList>
            <person name="Haridas S."/>
            <person name="Albert R."/>
            <person name="Binder M."/>
            <person name="Bloem J."/>
            <person name="Labutti K."/>
            <person name="Salamov A."/>
            <person name="Andreopoulos B."/>
            <person name="Baker S."/>
            <person name="Barry K."/>
            <person name="Bills G."/>
            <person name="Bluhm B."/>
            <person name="Cannon C."/>
            <person name="Castanera R."/>
            <person name="Culley D."/>
            <person name="Daum C."/>
            <person name="Ezra D."/>
            <person name="Gonzalez J."/>
            <person name="Henrissat B."/>
            <person name="Kuo A."/>
            <person name="Liang C."/>
            <person name="Lipzen A."/>
            <person name="Lutzoni F."/>
            <person name="Magnuson J."/>
            <person name="Mondo S."/>
            <person name="Nolan M."/>
            <person name="Ohm R."/>
            <person name="Pangilinan J."/>
            <person name="Park H.-J."/>
            <person name="Ramirez L."/>
            <person name="Alfaro M."/>
            <person name="Sun H."/>
            <person name="Tritt A."/>
            <person name="Yoshinaga Y."/>
            <person name="Zwiers L.-H."/>
            <person name="Turgeon B."/>
            <person name="Goodwin S."/>
            <person name="Spatafora J."/>
            <person name="Crous P."/>
            <person name="Grigoriev I."/>
        </authorList>
    </citation>
    <scope>NUCLEOTIDE SEQUENCE</scope>
    <source>
        <strain evidence="1">CBS 116435</strain>
    </source>
</reference>
<evidence type="ECO:0000313" key="1">
    <source>
        <dbReference type="EMBL" id="KAF2721892.1"/>
    </source>
</evidence>
<dbReference type="GO" id="GO:0003824">
    <property type="term" value="F:catalytic activity"/>
    <property type="evidence" value="ECO:0007669"/>
    <property type="project" value="InterPro"/>
</dbReference>
<dbReference type="Proteomes" id="UP000799441">
    <property type="component" value="Unassembled WGS sequence"/>
</dbReference>
<organism evidence="1 2">
    <name type="scientific">Polychaeton citri CBS 116435</name>
    <dbReference type="NCBI Taxonomy" id="1314669"/>
    <lineage>
        <taxon>Eukaryota</taxon>
        <taxon>Fungi</taxon>
        <taxon>Dikarya</taxon>
        <taxon>Ascomycota</taxon>
        <taxon>Pezizomycotina</taxon>
        <taxon>Dothideomycetes</taxon>
        <taxon>Dothideomycetidae</taxon>
        <taxon>Capnodiales</taxon>
        <taxon>Capnodiaceae</taxon>
        <taxon>Polychaeton</taxon>
    </lineage>
</organism>
<dbReference type="OrthoDB" id="3649992at2759"/>
<dbReference type="PANTHER" id="PTHR46082">
    <property type="entry name" value="ATP/GTP-BINDING PROTEIN-RELATED"/>
    <property type="match status" value="1"/>
</dbReference>
<dbReference type="Gene3D" id="3.40.50.1580">
    <property type="entry name" value="Nucleoside phosphorylase domain"/>
    <property type="match status" value="1"/>
</dbReference>
<accession>A0A9P4Q775</accession>
<proteinExistence type="predicted"/>
<gene>
    <name evidence="1" type="ORF">K431DRAFT_223271</name>
</gene>